<protein>
    <submittedName>
        <fullName evidence="1">Uncharacterized protein</fullName>
    </submittedName>
</protein>
<evidence type="ECO:0000313" key="1">
    <source>
        <dbReference type="EMBL" id="BAY57449.1"/>
    </source>
</evidence>
<organism evidence="1 2">
    <name type="scientific">Leptolyngbya boryana NIES-2135</name>
    <dbReference type="NCBI Taxonomy" id="1973484"/>
    <lineage>
        <taxon>Bacteria</taxon>
        <taxon>Bacillati</taxon>
        <taxon>Cyanobacteriota</taxon>
        <taxon>Cyanophyceae</taxon>
        <taxon>Leptolyngbyales</taxon>
        <taxon>Leptolyngbyaceae</taxon>
        <taxon>Leptolyngbya group</taxon>
        <taxon>Leptolyngbya</taxon>
    </lineage>
</organism>
<evidence type="ECO:0000313" key="2">
    <source>
        <dbReference type="Proteomes" id="UP000217895"/>
    </source>
</evidence>
<dbReference type="EMBL" id="AP018203">
    <property type="protein sequence ID" value="BAY57449.1"/>
    <property type="molecule type" value="Genomic_DNA"/>
</dbReference>
<accession>A0A1Z4JL16</accession>
<sequence length="52" mass="6142">MIFLQPRGKFLLNFYYTYLYAMSCQKIYLLTEAGKTFLAYYESHAEATSIDI</sequence>
<dbReference type="Proteomes" id="UP000217895">
    <property type="component" value="Chromosome"/>
</dbReference>
<name>A0A1Z4JL16_LEPBY</name>
<gene>
    <name evidence="1" type="ORF">NIES2135_43140</name>
</gene>
<reference evidence="1 2" key="1">
    <citation type="submission" date="2017-06" db="EMBL/GenBank/DDBJ databases">
        <title>Genome sequencing of cyanobaciteial culture collection at National Institute for Environmental Studies (NIES).</title>
        <authorList>
            <person name="Hirose Y."/>
            <person name="Shimura Y."/>
            <person name="Fujisawa T."/>
            <person name="Nakamura Y."/>
            <person name="Kawachi M."/>
        </authorList>
    </citation>
    <scope>NUCLEOTIDE SEQUENCE [LARGE SCALE GENOMIC DNA]</scope>
    <source>
        <strain evidence="1 2">NIES-2135</strain>
    </source>
</reference>
<keyword evidence="2" id="KW-1185">Reference proteome</keyword>
<dbReference type="AlphaFoldDB" id="A0A1Z4JL16"/>
<proteinExistence type="predicted"/>